<feature type="transmembrane region" description="Helical" evidence="1">
    <location>
        <begin position="12"/>
        <end position="32"/>
    </location>
</feature>
<keyword evidence="1" id="KW-1133">Transmembrane helix</keyword>
<evidence type="ECO:0000313" key="3">
    <source>
        <dbReference type="Proteomes" id="UP000051804"/>
    </source>
</evidence>
<keyword evidence="1" id="KW-0472">Membrane</keyword>
<keyword evidence="1" id="KW-0812">Transmembrane</keyword>
<accession>A0A0R1K4Q8</accession>
<reference evidence="2 3" key="1">
    <citation type="journal article" date="2015" name="Genome Announc.">
        <title>Expanding the biotechnology potential of lactobacilli through comparative genomics of 213 strains and associated genera.</title>
        <authorList>
            <person name="Sun Z."/>
            <person name="Harris H.M."/>
            <person name="McCann A."/>
            <person name="Guo C."/>
            <person name="Argimon S."/>
            <person name="Zhang W."/>
            <person name="Yang X."/>
            <person name="Jeffery I.B."/>
            <person name="Cooney J.C."/>
            <person name="Kagawa T.F."/>
            <person name="Liu W."/>
            <person name="Song Y."/>
            <person name="Salvetti E."/>
            <person name="Wrobel A."/>
            <person name="Rasinkangas P."/>
            <person name="Parkhill J."/>
            <person name="Rea M.C."/>
            <person name="O'Sullivan O."/>
            <person name="Ritari J."/>
            <person name="Douillard F.P."/>
            <person name="Paul Ross R."/>
            <person name="Yang R."/>
            <person name="Briner A.E."/>
            <person name="Felis G.E."/>
            <person name="de Vos W.M."/>
            <person name="Barrangou R."/>
            <person name="Klaenhammer T.R."/>
            <person name="Caufield P.W."/>
            <person name="Cui Y."/>
            <person name="Zhang H."/>
            <person name="O'Toole P.W."/>
        </authorList>
    </citation>
    <scope>NUCLEOTIDE SEQUENCE [LARGE SCALE GENOMIC DNA]</scope>
    <source>
        <strain evidence="2 3">JCM 17158</strain>
    </source>
</reference>
<feature type="transmembrane region" description="Helical" evidence="1">
    <location>
        <begin position="53"/>
        <end position="74"/>
    </location>
</feature>
<comment type="caution">
    <text evidence="2">The sequence shown here is derived from an EMBL/GenBank/DDBJ whole genome shotgun (WGS) entry which is preliminary data.</text>
</comment>
<dbReference type="Proteomes" id="UP000051804">
    <property type="component" value="Unassembled WGS sequence"/>
</dbReference>
<keyword evidence="3" id="KW-1185">Reference proteome</keyword>
<evidence type="ECO:0000256" key="1">
    <source>
        <dbReference type="SAM" id="Phobius"/>
    </source>
</evidence>
<proteinExistence type="predicted"/>
<protein>
    <submittedName>
        <fullName evidence="2">Uncharacterized protein</fullName>
    </submittedName>
</protein>
<organism evidence="2 3">
    <name type="scientific">Lacticaseibacillus nasuensis JCM 17158</name>
    <dbReference type="NCBI Taxonomy" id="1291734"/>
    <lineage>
        <taxon>Bacteria</taxon>
        <taxon>Bacillati</taxon>
        <taxon>Bacillota</taxon>
        <taxon>Bacilli</taxon>
        <taxon>Lactobacillales</taxon>
        <taxon>Lactobacillaceae</taxon>
        <taxon>Lacticaseibacillus</taxon>
    </lineage>
</organism>
<dbReference type="EMBL" id="AZDJ01000001">
    <property type="protein sequence ID" value="KRK74247.1"/>
    <property type="molecule type" value="Genomic_DNA"/>
</dbReference>
<gene>
    <name evidence="2" type="ORF">FD02_GL000845</name>
</gene>
<evidence type="ECO:0000313" key="2">
    <source>
        <dbReference type="EMBL" id="KRK74247.1"/>
    </source>
</evidence>
<dbReference type="PATRIC" id="fig|1291734.4.peg.871"/>
<name>A0A0R1K4Q8_9LACO</name>
<sequence length="79" mass="9044">MNVGLHAILARPWVSELVIVGLLLLLLVRFYFRYVSAATQPNLRIRRRRTASTLVHTRVWLVILVIGLLALFGYDHFGS</sequence>
<dbReference type="AlphaFoldDB" id="A0A0R1K4Q8"/>